<sequence>MAALQARTLLRFLFKMYLHFLQMLAKHLELDTGSKLVVDQSFVHSLNMLHGDVRVAAPVFFLRRNLRYLDVLRADEHLVACGGSYCTQRLVVRVRQAALLVLPMRYQGATQQHRCKGRTYGEPTAKIMCSFAQMHLHIFPSRIIYLDHTDRHRARTQRKGRALFENSSYSDSMVDKVERRAGGVISSAGGMDRKLSMTVWIKSWRPASSANATKKLRELCRAYREGERRVDGIYRKLAASCVAYKLLMHATTSMLYIEGSRHGCVNATYRKLLTRAVDVCAITPHRTQPLRRSNSLCCTKKTSRKKSGRSVNLARADATYRQRERRYRAVLLSAVLNTIAPSLLFPRRRPLRGLRHLPEIMTERIKSSWREQSIGVHLRGSTVLAYAREDGGTCRRKLMNGTLDLARATPSIEIARAEVVVRLLRVVAASFRITVAVLFPDPLMPSPNVDGIYRELSIRAVRVTPIEVPKSTGRFESHGREQPTCVFTQVNLIPKDVDGIFRKPLKSAVEPRERL</sequence>
<organism evidence="2 3">
    <name type="scientific">Schizopora paradoxa</name>
    <dbReference type="NCBI Taxonomy" id="27342"/>
    <lineage>
        <taxon>Eukaryota</taxon>
        <taxon>Fungi</taxon>
        <taxon>Dikarya</taxon>
        <taxon>Basidiomycota</taxon>
        <taxon>Agaricomycotina</taxon>
        <taxon>Agaricomycetes</taxon>
        <taxon>Hymenochaetales</taxon>
        <taxon>Schizoporaceae</taxon>
        <taxon>Schizopora</taxon>
    </lineage>
</organism>
<feature type="chain" id="PRO_5005201434" evidence="1">
    <location>
        <begin position="26"/>
        <end position="515"/>
    </location>
</feature>
<name>A0A0H2QYL8_9AGAM</name>
<protein>
    <submittedName>
        <fullName evidence="2">Uncharacterized protein</fullName>
    </submittedName>
</protein>
<dbReference type="InParanoid" id="A0A0H2QYL8"/>
<keyword evidence="1" id="KW-0732">Signal</keyword>
<dbReference type="EMBL" id="KQ086733">
    <property type="protein sequence ID" value="KLO04067.1"/>
    <property type="molecule type" value="Genomic_DNA"/>
</dbReference>
<evidence type="ECO:0000313" key="3">
    <source>
        <dbReference type="Proteomes" id="UP000053477"/>
    </source>
</evidence>
<evidence type="ECO:0000256" key="1">
    <source>
        <dbReference type="SAM" id="SignalP"/>
    </source>
</evidence>
<gene>
    <name evidence="2" type="ORF">SCHPADRAFT_897315</name>
</gene>
<proteinExistence type="predicted"/>
<evidence type="ECO:0000313" key="2">
    <source>
        <dbReference type="EMBL" id="KLO04067.1"/>
    </source>
</evidence>
<accession>A0A0H2QYL8</accession>
<keyword evidence="3" id="KW-1185">Reference proteome</keyword>
<dbReference type="Proteomes" id="UP000053477">
    <property type="component" value="Unassembled WGS sequence"/>
</dbReference>
<feature type="signal peptide" evidence="1">
    <location>
        <begin position="1"/>
        <end position="25"/>
    </location>
</feature>
<reference evidence="2 3" key="1">
    <citation type="submission" date="2015-04" db="EMBL/GenBank/DDBJ databases">
        <title>Complete genome sequence of Schizopora paradoxa KUC8140, a cosmopolitan wood degrader in East Asia.</title>
        <authorList>
            <consortium name="DOE Joint Genome Institute"/>
            <person name="Min B."/>
            <person name="Park H."/>
            <person name="Jang Y."/>
            <person name="Kim J.-J."/>
            <person name="Kim K.H."/>
            <person name="Pangilinan J."/>
            <person name="Lipzen A."/>
            <person name="Riley R."/>
            <person name="Grigoriev I.V."/>
            <person name="Spatafora J.W."/>
            <person name="Choi I.-G."/>
        </authorList>
    </citation>
    <scope>NUCLEOTIDE SEQUENCE [LARGE SCALE GENOMIC DNA]</scope>
    <source>
        <strain evidence="2 3">KUC8140</strain>
    </source>
</reference>
<dbReference type="AlphaFoldDB" id="A0A0H2QYL8"/>